<dbReference type="GO" id="GO:0051536">
    <property type="term" value="F:iron-sulfur cluster binding"/>
    <property type="evidence" value="ECO:0007669"/>
    <property type="project" value="InterPro"/>
</dbReference>
<dbReference type="NCBIfam" id="TIGR00384">
    <property type="entry name" value="dhsB"/>
    <property type="match status" value="1"/>
</dbReference>
<evidence type="ECO:0000313" key="2">
    <source>
        <dbReference type="EMBL" id="GAH02123.1"/>
    </source>
</evidence>
<dbReference type="EMBL" id="BART01029513">
    <property type="protein sequence ID" value="GAH02123.1"/>
    <property type="molecule type" value="Genomic_DNA"/>
</dbReference>
<dbReference type="PANTHER" id="PTHR11921:SF29">
    <property type="entry name" value="SUCCINATE DEHYDROGENASE [UBIQUINONE] IRON-SULFUR SUBUNIT, MITOCHONDRIAL"/>
    <property type="match status" value="1"/>
</dbReference>
<proteinExistence type="predicted"/>
<dbReference type="GO" id="GO:0016491">
    <property type="term" value="F:oxidoreductase activity"/>
    <property type="evidence" value="ECO:0007669"/>
    <property type="project" value="InterPro"/>
</dbReference>
<comment type="caution">
    <text evidence="2">The sequence shown here is derived from an EMBL/GenBank/DDBJ whole genome shotgun (WGS) entry which is preliminary data.</text>
</comment>
<feature type="non-terminal residue" evidence="2">
    <location>
        <position position="131"/>
    </location>
</feature>
<feature type="domain" description="Succinate dehydogenase/fumarate reductase N-terminal" evidence="1">
    <location>
        <begin position="4"/>
        <end position="110"/>
    </location>
</feature>
<dbReference type="GO" id="GO:0006099">
    <property type="term" value="P:tricarboxylic acid cycle"/>
    <property type="evidence" value="ECO:0007669"/>
    <property type="project" value="InterPro"/>
</dbReference>
<dbReference type="InterPro" id="IPR004489">
    <property type="entry name" value="Succ_DH/fum_Rdtase_Fe-S"/>
</dbReference>
<sequence>MKSTFSVYRYDPKVDKKPRYQDYEVDTEPTDKILDCLNKIRWEQDPTLAYRFSCAHGICGSDALMINGRIELACQKLVRDFKTGNNFVIEPLPLFDVVKDLIVDLEPFFEKYRRVQPYLIGGKNESNKEFT</sequence>
<dbReference type="Gene3D" id="3.10.20.30">
    <property type="match status" value="1"/>
</dbReference>
<dbReference type="InterPro" id="IPR025192">
    <property type="entry name" value="Succ_DH/fum_Rdtase_N"/>
</dbReference>
<gene>
    <name evidence="2" type="ORF">S01H4_51761</name>
</gene>
<dbReference type="GO" id="GO:0009055">
    <property type="term" value="F:electron transfer activity"/>
    <property type="evidence" value="ECO:0007669"/>
    <property type="project" value="InterPro"/>
</dbReference>
<dbReference type="InterPro" id="IPR036010">
    <property type="entry name" value="2Fe-2S_ferredoxin-like_sf"/>
</dbReference>
<dbReference type="AlphaFoldDB" id="X1E0D5"/>
<protein>
    <recommendedName>
        <fullName evidence="1">Succinate dehydogenase/fumarate reductase N-terminal domain-containing protein</fullName>
    </recommendedName>
</protein>
<dbReference type="PANTHER" id="PTHR11921">
    <property type="entry name" value="SUCCINATE DEHYDROGENASE IRON-SULFUR PROTEIN"/>
    <property type="match status" value="1"/>
</dbReference>
<reference evidence="2" key="1">
    <citation type="journal article" date="2014" name="Front. Microbiol.">
        <title>High frequency of phylogenetically diverse reductive dehalogenase-homologous genes in deep subseafloor sedimentary metagenomes.</title>
        <authorList>
            <person name="Kawai M."/>
            <person name="Futagami T."/>
            <person name="Toyoda A."/>
            <person name="Takaki Y."/>
            <person name="Nishi S."/>
            <person name="Hori S."/>
            <person name="Arai W."/>
            <person name="Tsubouchi T."/>
            <person name="Morono Y."/>
            <person name="Uchiyama I."/>
            <person name="Ito T."/>
            <person name="Fujiyama A."/>
            <person name="Inagaki F."/>
            <person name="Takami H."/>
        </authorList>
    </citation>
    <scope>NUCLEOTIDE SEQUENCE</scope>
    <source>
        <strain evidence="2">Expedition CK06-06</strain>
    </source>
</reference>
<dbReference type="SUPFAM" id="SSF54292">
    <property type="entry name" value="2Fe-2S ferredoxin-like"/>
    <property type="match status" value="1"/>
</dbReference>
<name>X1E0D5_9ZZZZ</name>
<organism evidence="2">
    <name type="scientific">marine sediment metagenome</name>
    <dbReference type="NCBI Taxonomy" id="412755"/>
    <lineage>
        <taxon>unclassified sequences</taxon>
        <taxon>metagenomes</taxon>
        <taxon>ecological metagenomes</taxon>
    </lineage>
</organism>
<evidence type="ECO:0000259" key="1">
    <source>
        <dbReference type="Pfam" id="PF13085"/>
    </source>
</evidence>
<accession>X1E0D5</accession>
<dbReference type="InterPro" id="IPR050573">
    <property type="entry name" value="SDH/FRD_Iron-Sulfur"/>
</dbReference>
<dbReference type="InterPro" id="IPR012675">
    <property type="entry name" value="Beta-grasp_dom_sf"/>
</dbReference>
<dbReference type="GO" id="GO:0022904">
    <property type="term" value="P:respiratory electron transport chain"/>
    <property type="evidence" value="ECO:0007669"/>
    <property type="project" value="TreeGrafter"/>
</dbReference>
<dbReference type="Pfam" id="PF13085">
    <property type="entry name" value="Fer2_3"/>
    <property type="match status" value="1"/>
</dbReference>